<accession>A0A2U8GM43</accession>
<evidence type="ECO:0000313" key="1">
    <source>
        <dbReference type="EMBL" id="AWI74263.1"/>
    </source>
</evidence>
<evidence type="ECO:0000313" key="2">
    <source>
        <dbReference type="Proteomes" id="UP000244930"/>
    </source>
</evidence>
<dbReference type="AlphaFoldDB" id="A0A2U8GM43"/>
<protein>
    <submittedName>
        <fullName evidence="1">Uncharacterized protein</fullName>
    </submittedName>
</protein>
<gene>
    <name evidence="1" type="ORF">CEW83_02705</name>
</gene>
<dbReference type="KEGG" id="acom:CEW83_02705"/>
<proteinExistence type="predicted"/>
<name>A0A2U8GM43_9RHOO</name>
<dbReference type="EMBL" id="CP022187">
    <property type="protein sequence ID" value="AWI74263.1"/>
    <property type="molecule type" value="Genomic_DNA"/>
</dbReference>
<organism evidence="1 2">
    <name type="scientific">Parazoarcus communis</name>
    <dbReference type="NCBI Taxonomy" id="41977"/>
    <lineage>
        <taxon>Bacteria</taxon>
        <taxon>Pseudomonadati</taxon>
        <taxon>Pseudomonadota</taxon>
        <taxon>Betaproteobacteria</taxon>
        <taxon>Rhodocyclales</taxon>
        <taxon>Zoogloeaceae</taxon>
        <taxon>Parazoarcus</taxon>
    </lineage>
</organism>
<reference evidence="1 2" key="1">
    <citation type="submission" date="2017-06" db="EMBL/GenBank/DDBJ databases">
        <title>Azoarcus.</title>
        <authorList>
            <person name="Woo J.-H."/>
            <person name="Kim H.-S."/>
        </authorList>
    </citation>
    <scope>NUCLEOTIDE SEQUENCE [LARGE SCALE GENOMIC DNA]</scope>
    <source>
        <strain evidence="1 2">TSPY31</strain>
    </source>
</reference>
<dbReference type="RefSeq" id="WP_108947971.1">
    <property type="nucleotide sequence ID" value="NZ_CP022187.1"/>
</dbReference>
<keyword evidence="2" id="KW-1185">Reference proteome</keyword>
<dbReference type="Proteomes" id="UP000244930">
    <property type="component" value="Chromosome"/>
</dbReference>
<sequence>MKMFSKDGVEMMEVKSIQRDGETLIMKGKIMGSMATTILIKPEDCWQAVKLIGWSTLLRMPGLLFRGYLQSRHRTKAAKPAT</sequence>